<evidence type="ECO:0000256" key="4">
    <source>
        <dbReference type="ARBA" id="ARBA00022771"/>
    </source>
</evidence>
<dbReference type="SUPFAM" id="SSF57850">
    <property type="entry name" value="RING/U-box"/>
    <property type="match status" value="1"/>
</dbReference>
<dbReference type="PROSITE" id="PS50089">
    <property type="entry name" value="ZF_RING_2"/>
    <property type="match status" value="1"/>
</dbReference>
<comment type="catalytic activity">
    <reaction evidence="1">
        <text>S-ubiquitinyl-[E2 ubiquitin-conjugating enzyme]-L-cysteine + [acceptor protein]-L-lysine = [E2 ubiquitin-conjugating enzyme]-L-cysteine + N(6)-ubiquitinyl-[acceptor protein]-L-lysine.</text>
        <dbReference type="EC" id="2.3.2.27"/>
    </reaction>
</comment>
<dbReference type="EMBL" id="GISG01251104">
    <property type="protein sequence ID" value="MBA4671495.1"/>
    <property type="molecule type" value="Transcribed_RNA"/>
</dbReference>
<dbReference type="Pfam" id="PF13639">
    <property type="entry name" value="zf-RING_2"/>
    <property type="match status" value="1"/>
</dbReference>
<evidence type="ECO:0000256" key="3">
    <source>
        <dbReference type="ARBA" id="ARBA00022723"/>
    </source>
</evidence>
<name>A0A7C9AQL6_OPUST</name>
<evidence type="ECO:0000256" key="5">
    <source>
        <dbReference type="ARBA" id="ARBA00022833"/>
    </source>
</evidence>
<dbReference type="GO" id="GO:0061630">
    <property type="term" value="F:ubiquitin protein ligase activity"/>
    <property type="evidence" value="ECO:0007669"/>
    <property type="project" value="UniProtKB-EC"/>
</dbReference>
<evidence type="ECO:0000256" key="2">
    <source>
        <dbReference type="ARBA" id="ARBA00012483"/>
    </source>
</evidence>
<dbReference type="Gene3D" id="3.30.40.10">
    <property type="entry name" value="Zinc/RING finger domain, C3HC4 (zinc finger)"/>
    <property type="match status" value="1"/>
</dbReference>
<evidence type="ECO:0000256" key="1">
    <source>
        <dbReference type="ARBA" id="ARBA00000900"/>
    </source>
</evidence>
<evidence type="ECO:0000313" key="8">
    <source>
        <dbReference type="EMBL" id="MBA4671495.1"/>
    </source>
</evidence>
<dbReference type="SMART" id="SM00184">
    <property type="entry name" value="RING"/>
    <property type="match status" value="1"/>
</dbReference>
<keyword evidence="4 6" id="KW-0863">Zinc-finger</keyword>
<sequence length="286" mass="31680">MVMDDQDTHVESIIMAALSSLSSSQLSSLCATLSSTFHHHRQRLISLLSSPSLFAIAFNQIYSLSLPQKSLLVARHLLSFLHLLAPFFPSLSPPPPCPSHNVSLRDLDSVLLLLFFCDVHQHDPAVLNTSPADWQGVLMDCCSDPILKFSSGFTLSSSTEVLGAFVDTLINCRRFVAANGCGGEAGREVAAAAAVVVALPSVEVNSGCGAECVICREEMREGRDVCELPCHHLFHWVCILPWLRKRNTCPCCRFQLPTDDVYGEIQRLWEVLVKEGRQDLDQYQRR</sequence>
<dbReference type="CDD" id="cd16454">
    <property type="entry name" value="RING-H2_PA-TM-RING"/>
    <property type="match status" value="1"/>
</dbReference>
<feature type="domain" description="RING-type" evidence="7">
    <location>
        <begin position="212"/>
        <end position="253"/>
    </location>
</feature>
<accession>A0A7C9AQL6</accession>
<dbReference type="InterPro" id="IPR013083">
    <property type="entry name" value="Znf_RING/FYVE/PHD"/>
</dbReference>
<dbReference type="PANTHER" id="PTHR15710">
    <property type="entry name" value="E3 UBIQUITIN-PROTEIN LIGASE PRAJA"/>
    <property type="match status" value="1"/>
</dbReference>
<proteinExistence type="predicted"/>
<dbReference type="PANTHER" id="PTHR15710:SF67">
    <property type="entry name" value="E3 UBIQUITIN-PROTEIN LIGASE SGR9, AMYLOPLASTIC"/>
    <property type="match status" value="1"/>
</dbReference>
<evidence type="ECO:0000259" key="7">
    <source>
        <dbReference type="PROSITE" id="PS50089"/>
    </source>
</evidence>
<evidence type="ECO:0000256" key="6">
    <source>
        <dbReference type="PROSITE-ProRule" id="PRU00175"/>
    </source>
</evidence>
<organism evidence="8">
    <name type="scientific">Opuntia streptacantha</name>
    <name type="common">Prickly pear cactus</name>
    <name type="synonym">Opuntia cardona</name>
    <dbReference type="NCBI Taxonomy" id="393608"/>
    <lineage>
        <taxon>Eukaryota</taxon>
        <taxon>Viridiplantae</taxon>
        <taxon>Streptophyta</taxon>
        <taxon>Embryophyta</taxon>
        <taxon>Tracheophyta</taxon>
        <taxon>Spermatophyta</taxon>
        <taxon>Magnoliopsida</taxon>
        <taxon>eudicotyledons</taxon>
        <taxon>Gunneridae</taxon>
        <taxon>Pentapetalae</taxon>
        <taxon>Caryophyllales</taxon>
        <taxon>Cactineae</taxon>
        <taxon>Cactaceae</taxon>
        <taxon>Opuntioideae</taxon>
        <taxon>Opuntia</taxon>
    </lineage>
</organism>
<reference evidence="8" key="1">
    <citation type="journal article" date="2013" name="J. Plant Res.">
        <title>Effect of fungi and light on seed germination of three Opuntia species from semiarid lands of central Mexico.</title>
        <authorList>
            <person name="Delgado-Sanchez P."/>
            <person name="Jimenez-Bremont J.F."/>
            <person name="Guerrero-Gonzalez Mde L."/>
            <person name="Flores J."/>
        </authorList>
    </citation>
    <scope>NUCLEOTIDE SEQUENCE</scope>
    <source>
        <tissue evidence="8">Cladode</tissue>
    </source>
</reference>
<dbReference type="InterPro" id="IPR001841">
    <property type="entry name" value="Znf_RING"/>
</dbReference>
<keyword evidence="5" id="KW-0862">Zinc</keyword>
<dbReference type="GO" id="GO:0008270">
    <property type="term" value="F:zinc ion binding"/>
    <property type="evidence" value="ECO:0007669"/>
    <property type="project" value="UniProtKB-KW"/>
</dbReference>
<dbReference type="EC" id="2.3.2.27" evidence="2"/>
<reference evidence="8" key="2">
    <citation type="submission" date="2020-07" db="EMBL/GenBank/DDBJ databases">
        <authorList>
            <person name="Vera ALvarez R."/>
            <person name="Arias-Moreno D.M."/>
            <person name="Jimenez-Jacinto V."/>
            <person name="Jimenez-Bremont J.F."/>
            <person name="Swaminathan K."/>
            <person name="Moose S.P."/>
            <person name="Guerrero-Gonzalez M.L."/>
            <person name="Marino-Ramirez L."/>
            <person name="Landsman D."/>
            <person name="Rodriguez-Kessler M."/>
            <person name="Delgado-Sanchez P."/>
        </authorList>
    </citation>
    <scope>NUCLEOTIDE SEQUENCE</scope>
    <source>
        <tissue evidence="8">Cladode</tissue>
    </source>
</reference>
<dbReference type="GO" id="GO:0016567">
    <property type="term" value="P:protein ubiquitination"/>
    <property type="evidence" value="ECO:0007669"/>
    <property type="project" value="TreeGrafter"/>
</dbReference>
<dbReference type="AlphaFoldDB" id="A0A7C9AQL6"/>
<dbReference type="GO" id="GO:0005737">
    <property type="term" value="C:cytoplasm"/>
    <property type="evidence" value="ECO:0007669"/>
    <property type="project" value="TreeGrafter"/>
</dbReference>
<protein>
    <recommendedName>
        <fullName evidence="2">RING-type E3 ubiquitin transferase</fullName>
        <ecNumber evidence="2">2.3.2.27</ecNumber>
    </recommendedName>
</protein>
<keyword evidence="3" id="KW-0479">Metal-binding</keyword>